<evidence type="ECO:0000256" key="3">
    <source>
        <dbReference type="ARBA" id="ARBA00022692"/>
    </source>
</evidence>
<dbReference type="PANTHER" id="PTHR31158">
    <property type="entry name" value="DUAL OXIDASE 2"/>
    <property type="match status" value="1"/>
</dbReference>
<reference evidence="8 9" key="1">
    <citation type="journal article" date="2018" name="Nat. Ecol. Evol.">
        <title>Shark genomes provide insights into elasmobranch evolution and the origin of vertebrates.</title>
        <authorList>
            <person name="Hara Y"/>
            <person name="Yamaguchi K"/>
            <person name="Onimaru K"/>
            <person name="Kadota M"/>
            <person name="Koyanagi M"/>
            <person name="Keeley SD"/>
            <person name="Tatsumi K"/>
            <person name="Tanaka K"/>
            <person name="Motone F"/>
            <person name="Kageyama Y"/>
            <person name="Nozu R"/>
            <person name="Adachi N"/>
            <person name="Nishimura O"/>
            <person name="Nakagawa R"/>
            <person name="Tanegashima C"/>
            <person name="Kiyatake I"/>
            <person name="Matsumoto R"/>
            <person name="Murakumo K"/>
            <person name="Nishida K"/>
            <person name="Terakita A"/>
            <person name="Kuratani S"/>
            <person name="Sato K"/>
            <person name="Hyodo S Kuraku.S."/>
        </authorList>
    </citation>
    <scope>NUCLEOTIDE SEQUENCE [LARGE SCALE GENOMIC DNA]</scope>
</reference>
<keyword evidence="5 7" id="KW-0472">Membrane</keyword>
<sequence>HDRVQSPIMTLFNGIRPFYPHDRTAFIFAITLLVVILVFLVFTLTLLIILPGIRGKGRVYSFCRIIVSLFVGAVIVVVNFTGDWAAGFARVSTIYKAFSNEAITAEVGLNIGLAGINVTLRGIPENQLNETIDYNESFLWRFTMNYDEQYNNGLNRGLPHPILYIAEKFQSKSPCLIHDQYRFSGHYATAMMWVAFCAWIITNILFSMPTIVYGGYMALVTSAFMIFGVISFATIQNVSPCIIQFGPTTLKTNFSVSFWLTLATALLCFILGVIVIIMDHCIPEKLKTFFMLSGEEDDDHQMSIGLISNNFTDDRGDAVYLKKIKNGFKNKDFVVYT</sequence>
<keyword evidence="6" id="KW-0325">Glycoprotein</keyword>
<dbReference type="GO" id="GO:0015031">
    <property type="term" value="P:protein transport"/>
    <property type="evidence" value="ECO:0007669"/>
    <property type="project" value="InterPro"/>
</dbReference>
<feature type="transmembrane region" description="Helical" evidence="7">
    <location>
        <begin position="62"/>
        <end position="82"/>
    </location>
</feature>
<evidence type="ECO:0008006" key="10">
    <source>
        <dbReference type="Google" id="ProtNLM"/>
    </source>
</evidence>
<feature type="transmembrane region" description="Helical" evidence="7">
    <location>
        <begin position="187"/>
        <end position="206"/>
    </location>
</feature>
<keyword evidence="4 7" id="KW-1133">Transmembrane helix</keyword>
<evidence type="ECO:0000256" key="5">
    <source>
        <dbReference type="ARBA" id="ARBA00023136"/>
    </source>
</evidence>
<keyword evidence="3 7" id="KW-0812">Transmembrane</keyword>
<keyword evidence="9" id="KW-1185">Reference proteome</keyword>
<feature type="transmembrane region" description="Helical" evidence="7">
    <location>
        <begin position="256"/>
        <end position="277"/>
    </location>
</feature>
<evidence type="ECO:0000256" key="4">
    <source>
        <dbReference type="ARBA" id="ARBA00022989"/>
    </source>
</evidence>
<gene>
    <name evidence="8" type="ORF">chiPu_0015745</name>
</gene>
<dbReference type="STRING" id="137246.A0A401T3K5"/>
<dbReference type="GO" id="GO:0005789">
    <property type="term" value="C:endoplasmic reticulum membrane"/>
    <property type="evidence" value="ECO:0007669"/>
    <property type="project" value="InterPro"/>
</dbReference>
<dbReference type="InterPro" id="IPR018469">
    <property type="entry name" value="Dual_oxidase_maturation_fac"/>
</dbReference>
<dbReference type="EMBL" id="BEZZ01000966">
    <property type="protein sequence ID" value="GCC37243.1"/>
    <property type="molecule type" value="Genomic_DNA"/>
</dbReference>
<comment type="caution">
    <text evidence="8">The sequence shown here is derived from an EMBL/GenBank/DDBJ whole genome shotgun (WGS) entry which is preliminary data.</text>
</comment>
<evidence type="ECO:0000313" key="9">
    <source>
        <dbReference type="Proteomes" id="UP000287033"/>
    </source>
</evidence>
<dbReference type="OrthoDB" id="10042652at2759"/>
<name>A0A401T3K5_CHIPU</name>
<dbReference type="Pfam" id="PF10204">
    <property type="entry name" value="DuoxA"/>
    <property type="match status" value="1"/>
</dbReference>
<evidence type="ECO:0000256" key="1">
    <source>
        <dbReference type="ARBA" id="ARBA00004141"/>
    </source>
</evidence>
<dbReference type="Proteomes" id="UP000287033">
    <property type="component" value="Unassembled WGS sequence"/>
</dbReference>
<accession>A0A401T3K5</accession>
<evidence type="ECO:0000256" key="6">
    <source>
        <dbReference type="ARBA" id="ARBA00023180"/>
    </source>
</evidence>
<evidence type="ECO:0000313" key="8">
    <source>
        <dbReference type="EMBL" id="GCC37243.1"/>
    </source>
</evidence>
<comment type="similarity">
    <text evidence="2">Belongs to the DUOXA family.</text>
</comment>
<feature type="transmembrane region" description="Helical" evidence="7">
    <location>
        <begin position="213"/>
        <end position="236"/>
    </location>
</feature>
<evidence type="ECO:0000256" key="7">
    <source>
        <dbReference type="SAM" id="Phobius"/>
    </source>
</evidence>
<organism evidence="8 9">
    <name type="scientific">Chiloscyllium punctatum</name>
    <name type="common">Brownbanded bambooshark</name>
    <name type="synonym">Hemiscyllium punctatum</name>
    <dbReference type="NCBI Taxonomy" id="137246"/>
    <lineage>
        <taxon>Eukaryota</taxon>
        <taxon>Metazoa</taxon>
        <taxon>Chordata</taxon>
        <taxon>Craniata</taxon>
        <taxon>Vertebrata</taxon>
        <taxon>Chondrichthyes</taxon>
        <taxon>Elasmobranchii</taxon>
        <taxon>Galeomorphii</taxon>
        <taxon>Galeoidea</taxon>
        <taxon>Orectolobiformes</taxon>
        <taxon>Hemiscylliidae</taxon>
        <taxon>Chiloscyllium</taxon>
    </lineage>
</organism>
<proteinExistence type="inferred from homology"/>
<feature type="transmembrane region" description="Helical" evidence="7">
    <location>
        <begin position="26"/>
        <end position="50"/>
    </location>
</feature>
<dbReference type="PANTHER" id="PTHR31158:SF1">
    <property type="entry name" value="DOXA1 FACTOR-RELATED"/>
    <property type="match status" value="1"/>
</dbReference>
<dbReference type="OMA" id="MHAFVIF"/>
<comment type="subcellular location">
    <subcellularLocation>
        <location evidence="1">Membrane</location>
        <topology evidence="1">Multi-pass membrane protein</topology>
    </subcellularLocation>
</comment>
<evidence type="ECO:0000256" key="2">
    <source>
        <dbReference type="ARBA" id="ARBA00009816"/>
    </source>
</evidence>
<feature type="non-terminal residue" evidence="8">
    <location>
        <position position="1"/>
    </location>
</feature>
<dbReference type="AlphaFoldDB" id="A0A401T3K5"/>
<protein>
    <recommendedName>
        <fullName evidence="10">Dual oxidase maturation factor 2</fullName>
    </recommendedName>
</protein>